<dbReference type="PANTHER" id="PTHR46873:SF2">
    <property type="entry name" value="PPIASE CYCLOPHILIN-TYPE DOMAIN-CONTAINING PROTEIN"/>
    <property type="match status" value="1"/>
</dbReference>
<evidence type="ECO:0000313" key="3">
    <source>
        <dbReference type="EMBL" id="KAK0583327.1"/>
    </source>
</evidence>
<evidence type="ECO:0000313" key="4">
    <source>
        <dbReference type="Proteomes" id="UP001168877"/>
    </source>
</evidence>
<dbReference type="InterPro" id="IPR029000">
    <property type="entry name" value="Cyclophilin-like_dom_sf"/>
</dbReference>
<dbReference type="AlphaFoldDB" id="A0AA39RY22"/>
<dbReference type="FunFam" id="2.40.100.10:FF:000086">
    <property type="entry name" value="Predicted protein"/>
    <property type="match status" value="1"/>
</dbReference>
<keyword evidence="1" id="KW-0472">Membrane</keyword>
<dbReference type="GO" id="GO:0003755">
    <property type="term" value="F:peptidyl-prolyl cis-trans isomerase activity"/>
    <property type="evidence" value="ECO:0007669"/>
    <property type="project" value="InterPro"/>
</dbReference>
<organism evidence="3 4">
    <name type="scientific">Acer saccharum</name>
    <name type="common">Sugar maple</name>
    <dbReference type="NCBI Taxonomy" id="4024"/>
    <lineage>
        <taxon>Eukaryota</taxon>
        <taxon>Viridiplantae</taxon>
        <taxon>Streptophyta</taxon>
        <taxon>Embryophyta</taxon>
        <taxon>Tracheophyta</taxon>
        <taxon>Spermatophyta</taxon>
        <taxon>Magnoliopsida</taxon>
        <taxon>eudicotyledons</taxon>
        <taxon>Gunneridae</taxon>
        <taxon>Pentapetalae</taxon>
        <taxon>rosids</taxon>
        <taxon>malvids</taxon>
        <taxon>Sapindales</taxon>
        <taxon>Sapindaceae</taxon>
        <taxon>Hippocastanoideae</taxon>
        <taxon>Acereae</taxon>
        <taxon>Acer</taxon>
    </lineage>
</organism>
<dbReference type="EMBL" id="JAUESC010000384">
    <property type="protein sequence ID" value="KAK0583327.1"/>
    <property type="molecule type" value="Genomic_DNA"/>
</dbReference>
<evidence type="ECO:0000256" key="1">
    <source>
        <dbReference type="SAM" id="Phobius"/>
    </source>
</evidence>
<proteinExistence type="predicted"/>
<evidence type="ECO:0000259" key="2">
    <source>
        <dbReference type="Pfam" id="PF00160"/>
    </source>
</evidence>
<dbReference type="PANTHER" id="PTHR46873">
    <property type="entry name" value="EXPRESSED PROTEIN"/>
    <property type="match status" value="1"/>
</dbReference>
<dbReference type="Proteomes" id="UP001168877">
    <property type="component" value="Unassembled WGS sequence"/>
</dbReference>
<feature type="domain" description="PPIase cyclophilin-type" evidence="2">
    <location>
        <begin position="169"/>
        <end position="314"/>
    </location>
</feature>
<dbReference type="InterPro" id="IPR002130">
    <property type="entry name" value="Cyclophilin-type_PPIase_dom"/>
</dbReference>
<keyword evidence="1" id="KW-1133">Transmembrane helix</keyword>
<reference evidence="3" key="2">
    <citation type="submission" date="2023-06" db="EMBL/GenBank/DDBJ databases">
        <authorList>
            <person name="Swenson N.G."/>
            <person name="Wegrzyn J.L."/>
            <person name="Mcevoy S.L."/>
        </authorList>
    </citation>
    <scope>NUCLEOTIDE SEQUENCE</scope>
    <source>
        <strain evidence="3">NS2018</strain>
        <tissue evidence="3">Leaf</tissue>
    </source>
</reference>
<protein>
    <recommendedName>
        <fullName evidence="2">PPIase cyclophilin-type domain-containing protein</fullName>
    </recommendedName>
</protein>
<dbReference type="SUPFAM" id="SSF50891">
    <property type="entry name" value="Cyclophilin-like"/>
    <property type="match status" value="1"/>
</dbReference>
<dbReference type="Gene3D" id="2.40.100.10">
    <property type="entry name" value="Cyclophilin-like"/>
    <property type="match status" value="1"/>
</dbReference>
<sequence length="514" mass="56794">MGRRQTDTEIGRFVLLVLLLLGSVSCLMVYLCFSMAYNSVSSSSDDGVVVGNNNNNSRDEVSECCRGIEHLELWGDAVKWGSDFKVDSSEKCCMACKDMCGGGGGGRSADEPCLCDSWVFCGDKQACGSRFGECWLKKQKDTLDPAQLGSGDHVMWTSGVIFGKREGIVGLETEYGVLRVKLLPDCAPLSVSYILELLAQRHCAGCQFYRAESRGHNWDPEGNHIKNASFGPPYALIQGTLETHGTVFKDIPTESCPTVKRGAVAWVGSGPEFFISLANHLEWPKTHTVFGFVLPQDMENLERIARLATKPDTPATSTLHFAARRQLHHRTRSQKPTSTTFNMAPCNQRCSTVSAIDTQITSSGSGSVAPAPKITKKKRRVRLDRLITSADGKLHVDFSSSKPIGPIGPNAKKFFNEVGIVVSAHAPLNVGKWDDMTEEQIQPLIDRVLSKFDVDISKPYVKGWMLWRMKVRFHGFQHKNARREAQDAKLMELMSKFESSNIGSFHMDQDSSLA</sequence>
<keyword evidence="4" id="KW-1185">Reference proteome</keyword>
<dbReference type="Pfam" id="PF00160">
    <property type="entry name" value="Pro_isomerase"/>
    <property type="match status" value="1"/>
</dbReference>
<dbReference type="PROSITE" id="PS51257">
    <property type="entry name" value="PROKAR_LIPOPROTEIN"/>
    <property type="match status" value="1"/>
</dbReference>
<accession>A0AA39RY22</accession>
<comment type="caution">
    <text evidence="3">The sequence shown here is derived from an EMBL/GenBank/DDBJ whole genome shotgun (WGS) entry which is preliminary data.</text>
</comment>
<feature type="transmembrane region" description="Helical" evidence="1">
    <location>
        <begin position="12"/>
        <end position="37"/>
    </location>
</feature>
<keyword evidence="1" id="KW-0812">Transmembrane</keyword>
<reference evidence="3" key="1">
    <citation type="journal article" date="2022" name="Plant J.">
        <title>Strategies of tolerance reflected in two North American maple genomes.</title>
        <authorList>
            <person name="McEvoy S.L."/>
            <person name="Sezen U.U."/>
            <person name="Trouern-Trend A."/>
            <person name="McMahon S.M."/>
            <person name="Schaberg P.G."/>
            <person name="Yang J."/>
            <person name="Wegrzyn J.L."/>
            <person name="Swenson N.G."/>
        </authorList>
    </citation>
    <scope>NUCLEOTIDE SEQUENCE</scope>
    <source>
        <strain evidence="3">NS2018</strain>
    </source>
</reference>
<name>A0AA39RY22_ACESA</name>
<gene>
    <name evidence="3" type="ORF">LWI29_035718</name>
</gene>